<reference evidence="4 5" key="1">
    <citation type="submission" date="2019-09" db="EMBL/GenBank/DDBJ databases">
        <title>Taxonomic organization of the family Brucellaceae based on a phylogenomic approach.</title>
        <authorList>
            <person name="Leclercq S."/>
            <person name="Cloeckaert A."/>
            <person name="Zygmunt M.S."/>
        </authorList>
    </citation>
    <scope>NUCLEOTIDE SEQUENCE [LARGE SCALE GENOMIC DNA]</scope>
    <source>
        <strain evidence="2 4">CCUG 34461</strain>
        <strain evidence="1 5">LMG 3313</strain>
    </source>
</reference>
<dbReference type="EMBL" id="WBWS01000015">
    <property type="protein sequence ID" value="KAB2767208.1"/>
    <property type="molecule type" value="Genomic_DNA"/>
</dbReference>
<dbReference type="EMBL" id="WBWX01000006">
    <property type="protein sequence ID" value="KAB2795632.1"/>
    <property type="molecule type" value="Genomic_DNA"/>
</dbReference>
<dbReference type="Proteomes" id="UP000481876">
    <property type="component" value="Unassembled WGS sequence"/>
</dbReference>
<evidence type="ECO:0000313" key="3">
    <source>
        <dbReference type="EMBL" id="MBE0561685.1"/>
    </source>
</evidence>
<reference evidence="3" key="3">
    <citation type="submission" date="2020-10" db="EMBL/GenBank/DDBJ databases">
        <title>Enrichment of novel Verrucomicrobia, Bacteroidetes and Krumholzibacteria in an oxygen-limited, methane- and iron-fed bioreactor inoculated with Bothnian Sea sediments.</title>
        <authorList>
            <person name="Martins P.D."/>
            <person name="de Jong A."/>
            <person name="Lenstra W.K."/>
            <person name="van Helmond N.A.G.M."/>
            <person name="Slomp C.P."/>
            <person name="Jetten M.S.M."/>
            <person name="Welte C.U."/>
            <person name="Rasigraf O."/>
        </authorList>
    </citation>
    <scope>NUCLEOTIDE SEQUENCE</scope>
    <source>
        <strain evidence="3">MAG47</strain>
    </source>
</reference>
<reference evidence="3" key="2">
    <citation type="submission" date="2020-09" db="EMBL/GenBank/DDBJ databases">
        <authorList>
            <person name="Dalcin Martins P."/>
        </authorList>
    </citation>
    <scope>NUCLEOTIDE SEQUENCE</scope>
    <source>
        <strain evidence="3">MAG47</strain>
    </source>
</reference>
<dbReference type="PANTHER" id="PTHR36849">
    <property type="entry name" value="CYTOPLASMIC PROTEIN-RELATED"/>
    <property type="match status" value="1"/>
</dbReference>
<dbReference type="GeneID" id="61314804"/>
<organism evidence="2 4">
    <name type="scientific">Brucella anthropi</name>
    <name type="common">Ochrobactrum anthropi</name>
    <dbReference type="NCBI Taxonomy" id="529"/>
    <lineage>
        <taxon>Bacteria</taxon>
        <taxon>Pseudomonadati</taxon>
        <taxon>Pseudomonadota</taxon>
        <taxon>Alphaproteobacteria</taxon>
        <taxon>Hyphomicrobiales</taxon>
        <taxon>Brucellaceae</taxon>
        <taxon>Brucella/Ochrobactrum group</taxon>
        <taxon>Brucella</taxon>
    </lineage>
</organism>
<dbReference type="RefSeq" id="WP_010658672.1">
    <property type="nucleotide sequence ID" value="NZ_CP008819.1"/>
</dbReference>
<dbReference type="EMBL" id="JACZKO010000037">
    <property type="protein sequence ID" value="MBE0561685.1"/>
    <property type="molecule type" value="Genomic_DNA"/>
</dbReference>
<name>A0A011T3N5_BRUAN</name>
<dbReference type="InterPro" id="IPR052552">
    <property type="entry name" value="YeaO-like"/>
</dbReference>
<dbReference type="Proteomes" id="UP000441102">
    <property type="component" value="Unassembled WGS sequence"/>
</dbReference>
<evidence type="ECO:0000313" key="1">
    <source>
        <dbReference type="EMBL" id="KAB2767208.1"/>
    </source>
</evidence>
<sequence>MTTIGLKRIYEAPSPNDGYRVLVDRVWPRGMTKEKADIDLWAKDIAPTANLRKWFCHDPAKWNDFQIKYREELEGNKPALKDLIATAKARGGRLTLLYGAKDEEHNQAVVLHEFMQTL</sequence>
<protein>
    <submittedName>
        <fullName evidence="2">DUF488 domain-containing protein</fullName>
    </submittedName>
</protein>
<dbReference type="Proteomes" id="UP000642265">
    <property type="component" value="Unassembled WGS sequence"/>
</dbReference>
<evidence type="ECO:0000313" key="5">
    <source>
        <dbReference type="Proteomes" id="UP000481876"/>
    </source>
</evidence>
<dbReference type="OMA" id="RIYDHEQ"/>
<evidence type="ECO:0000313" key="4">
    <source>
        <dbReference type="Proteomes" id="UP000441102"/>
    </source>
</evidence>
<dbReference type="Pfam" id="PF22752">
    <property type="entry name" value="DUF488-N3i"/>
    <property type="match status" value="1"/>
</dbReference>
<gene>
    <name evidence="1" type="ORF">F9L04_15605</name>
    <name evidence="2" type="ORF">F9L06_17590</name>
    <name evidence="3" type="ORF">IH622_12855</name>
</gene>
<dbReference type="KEGG" id="oah:DR92_3013"/>
<accession>A0A011T3N5</accession>
<proteinExistence type="predicted"/>
<dbReference type="AlphaFoldDB" id="A0A011T3N5"/>
<comment type="caution">
    <text evidence="2">The sequence shown here is derived from an EMBL/GenBank/DDBJ whole genome shotgun (WGS) entry which is preliminary data.</text>
</comment>
<evidence type="ECO:0000313" key="2">
    <source>
        <dbReference type="EMBL" id="KAB2795632.1"/>
    </source>
</evidence>
<dbReference type="PANTHER" id="PTHR36849:SF1">
    <property type="entry name" value="CYTOPLASMIC PROTEIN"/>
    <property type="match status" value="1"/>
</dbReference>